<dbReference type="SUPFAM" id="SSF51197">
    <property type="entry name" value="Clavaminate synthase-like"/>
    <property type="match status" value="1"/>
</dbReference>
<dbReference type="AlphaFoldDB" id="A0A5J9SMF6"/>
<evidence type="ECO:0000313" key="5">
    <source>
        <dbReference type="Proteomes" id="UP000324897"/>
    </source>
</evidence>
<dbReference type="EMBL" id="RWGY01000633">
    <property type="protein sequence ID" value="TVU00154.1"/>
    <property type="molecule type" value="Genomic_DNA"/>
</dbReference>
<accession>A0A5J9SMF6</accession>
<dbReference type="GO" id="GO:0046872">
    <property type="term" value="F:metal ion binding"/>
    <property type="evidence" value="ECO:0007669"/>
    <property type="project" value="UniProtKB-KW"/>
</dbReference>
<protein>
    <recommendedName>
        <fullName evidence="3">Isopenicillin N synthase-like Fe(2+) 2OG dioxygenase domain-containing protein</fullName>
    </recommendedName>
</protein>
<comment type="caution">
    <text evidence="4">The sequence shown here is derived from an EMBL/GenBank/DDBJ whole genome shotgun (WGS) entry which is preliminary data.</text>
</comment>
<dbReference type="PANTHER" id="PTHR47991">
    <property type="entry name" value="OXOGLUTARATE/IRON-DEPENDENT DIOXYGENASE"/>
    <property type="match status" value="1"/>
</dbReference>
<dbReference type="Proteomes" id="UP000324897">
    <property type="component" value="Unassembled WGS sequence"/>
</dbReference>
<evidence type="ECO:0000256" key="1">
    <source>
        <dbReference type="ARBA" id="ARBA00022723"/>
    </source>
</evidence>
<dbReference type="InterPro" id="IPR027443">
    <property type="entry name" value="IPNS-like_sf"/>
</dbReference>
<dbReference type="InterPro" id="IPR044861">
    <property type="entry name" value="IPNS-like_FE2OG_OXY"/>
</dbReference>
<sequence>MHAPEVQTVVDYAVSCRAFGARTCMSVQPLDKFVPDYWPSNPPDLKETMTTYCKEGGPGSRVEAVRGDLGLEPGPGGGEQHMAVNLYPPCPSPELTYGLPARADPNTLIILLMDEEVAGLQGLNGGKWSSRSTRSPAR</sequence>
<keyword evidence="5" id="KW-1185">Reference proteome</keyword>
<keyword evidence="2" id="KW-0408">Iron</keyword>
<feature type="domain" description="Isopenicillin N synthase-like Fe(2+) 2OG dioxygenase" evidence="3">
    <location>
        <begin position="79"/>
        <end position="129"/>
    </location>
</feature>
<dbReference type="Gramene" id="TVU00154">
    <property type="protein sequence ID" value="TVU00154"/>
    <property type="gene ID" value="EJB05_54465"/>
</dbReference>
<name>A0A5J9SMF6_9POAL</name>
<dbReference type="OrthoDB" id="288590at2759"/>
<keyword evidence="1" id="KW-0479">Metal-binding</keyword>
<feature type="non-terminal residue" evidence="4">
    <location>
        <position position="1"/>
    </location>
</feature>
<reference evidence="4 5" key="1">
    <citation type="journal article" date="2019" name="Sci. Rep.">
        <title>A high-quality genome of Eragrostis curvula grass provides insights into Poaceae evolution and supports new strategies to enhance forage quality.</title>
        <authorList>
            <person name="Carballo J."/>
            <person name="Santos B.A.C.M."/>
            <person name="Zappacosta D."/>
            <person name="Garbus I."/>
            <person name="Selva J.P."/>
            <person name="Gallo C.A."/>
            <person name="Diaz A."/>
            <person name="Albertini E."/>
            <person name="Caccamo M."/>
            <person name="Echenique V."/>
        </authorList>
    </citation>
    <scope>NUCLEOTIDE SEQUENCE [LARGE SCALE GENOMIC DNA]</scope>
    <source>
        <strain evidence="5">cv. Victoria</strain>
        <tissue evidence="4">Leaf</tissue>
    </source>
</reference>
<dbReference type="Pfam" id="PF03171">
    <property type="entry name" value="2OG-FeII_Oxy"/>
    <property type="match status" value="1"/>
</dbReference>
<dbReference type="InterPro" id="IPR050295">
    <property type="entry name" value="Plant_2OG-oxidoreductases"/>
</dbReference>
<dbReference type="Gene3D" id="2.60.120.330">
    <property type="entry name" value="B-lactam Antibiotic, Isopenicillin N Synthase, Chain"/>
    <property type="match status" value="1"/>
</dbReference>
<evidence type="ECO:0000256" key="2">
    <source>
        <dbReference type="ARBA" id="ARBA00023004"/>
    </source>
</evidence>
<proteinExistence type="predicted"/>
<organism evidence="4 5">
    <name type="scientific">Eragrostis curvula</name>
    <name type="common">weeping love grass</name>
    <dbReference type="NCBI Taxonomy" id="38414"/>
    <lineage>
        <taxon>Eukaryota</taxon>
        <taxon>Viridiplantae</taxon>
        <taxon>Streptophyta</taxon>
        <taxon>Embryophyta</taxon>
        <taxon>Tracheophyta</taxon>
        <taxon>Spermatophyta</taxon>
        <taxon>Magnoliopsida</taxon>
        <taxon>Liliopsida</taxon>
        <taxon>Poales</taxon>
        <taxon>Poaceae</taxon>
        <taxon>PACMAD clade</taxon>
        <taxon>Chloridoideae</taxon>
        <taxon>Eragrostideae</taxon>
        <taxon>Eragrostidinae</taxon>
        <taxon>Eragrostis</taxon>
    </lineage>
</organism>
<evidence type="ECO:0000313" key="4">
    <source>
        <dbReference type="EMBL" id="TVU00154.1"/>
    </source>
</evidence>
<evidence type="ECO:0000259" key="3">
    <source>
        <dbReference type="Pfam" id="PF03171"/>
    </source>
</evidence>
<gene>
    <name evidence="4" type="ORF">EJB05_54465</name>
</gene>